<evidence type="ECO:0000256" key="1">
    <source>
        <dbReference type="ARBA" id="ARBA00004571"/>
    </source>
</evidence>
<dbReference type="InterPro" id="IPR012910">
    <property type="entry name" value="Plug_dom"/>
</dbReference>
<evidence type="ECO:0000256" key="4">
    <source>
        <dbReference type="ARBA" id="ARBA00022692"/>
    </source>
</evidence>
<dbReference type="InterPro" id="IPR036942">
    <property type="entry name" value="Beta-barrel_TonB_sf"/>
</dbReference>
<evidence type="ECO:0000313" key="12">
    <source>
        <dbReference type="Proteomes" id="UP001193389"/>
    </source>
</evidence>
<sequence length="872" mass="98603">MQLISLFLILFLLLSPSTGFAQSPAFNFSNTTLSDALKQVSKILNIQVAFDSNAMSKHQISGTFQGQTPEEIFAELLKNTGYVAEKRFGNYLIIPVSVEKITTTPTLCRISGLVTDLKSGEQLPYASVYLPNQNSIRTTSLNGTFAFRIPEVQSLRIAVQYLGYQPIDSTFAITDSTAVLTFRMKQKNMELAPVVIRKSTLKMIDQNKETSHSTINPVGFVNLPNMGETDIFRTIQMLPGIGYTEGSSALNIRGGTPDQNLVLFDGFTLYNLDHFFGTFSSINPNVVKDIQIYKGGFDSRYGERLSGIIDITGKTGNKYNPKIYGGMNLISGNLTAEIPFSEKLTLVVGGRRSYADIYSSYLVNAMLENQVEDVNSSSGNSIVKLKPGFYFYDYNAKLTFSKSEQEKMSISVYGGKDFLASTGAGSIKQTFSNTSTDANWGNYGFSYSWIKQWKEGFFSNLEVGYSGYQNQYTEQTEVTTKKGKNTTTTLFDTYEENKLNDFSASLKNEFALGLKNTVDFGFQTKYNEYTYLKDAGTDAYYSDIANSSWLYSTFLQLNTQMVKNLTVKLGGRINGYNLSGKLYYEPRFSANYRIGELINLKFATGKYYQFLSKVAPTQSYGYNRDFWVIADDDKHPVLSSNHFIGGTTFTYKRFSLDAEFYYKTIDGLQLFLYIPPFQRNVSPGGFVPPGQAKRVQLPSKFITGTGSATGLDLLLKYESTHYTGWISYSHSKAIRNFTEINHNEDIPAPFDKTHEFKWTNLFTFGKWNFSGMWIYSTGQSYVKNQTVDNTLTAMFTYDRLSDFKRVDLAANYNLQIRKVRVKLGMSVINVFNQENYNDIYSRDFNFDTTTFNETTYMRSLGITPNFFISFQY</sequence>
<reference evidence="11" key="1">
    <citation type="journal article" date="2020" name="Int. J. Syst. Evol. Microbiol.">
        <title>Aquipluma nitroreducens gen. nov. sp. nov., a novel facultatively anaerobic bacterium isolated from a freshwater lake.</title>
        <authorList>
            <person name="Watanabe M."/>
            <person name="Kojima H."/>
            <person name="Fukui M."/>
        </authorList>
    </citation>
    <scope>NUCLEOTIDE SEQUENCE</scope>
    <source>
        <strain evidence="11">MeG22</strain>
    </source>
</reference>
<keyword evidence="6 8" id="KW-0472">Membrane</keyword>
<keyword evidence="4 8" id="KW-0812">Transmembrane</keyword>
<dbReference type="Proteomes" id="UP001193389">
    <property type="component" value="Chromosome"/>
</dbReference>
<dbReference type="SUPFAM" id="SSF56935">
    <property type="entry name" value="Porins"/>
    <property type="match status" value="1"/>
</dbReference>
<keyword evidence="5 9" id="KW-0732">Signal</keyword>
<dbReference type="Gene3D" id="3.55.50.30">
    <property type="match status" value="1"/>
</dbReference>
<dbReference type="Gene3D" id="2.60.40.1120">
    <property type="entry name" value="Carboxypeptidase-like, regulatory domain"/>
    <property type="match status" value="1"/>
</dbReference>
<dbReference type="PANTHER" id="PTHR30069:SF29">
    <property type="entry name" value="HEMOGLOBIN AND HEMOGLOBIN-HAPTOGLOBIN-BINDING PROTEIN 1-RELATED"/>
    <property type="match status" value="1"/>
</dbReference>
<dbReference type="GO" id="GO:0015344">
    <property type="term" value="F:siderophore uptake transmembrane transporter activity"/>
    <property type="evidence" value="ECO:0007669"/>
    <property type="project" value="TreeGrafter"/>
</dbReference>
<dbReference type="Gene3D" id="2.170.130.10">
    <property type="entry name" value="TonB-dependent receptor, plug domain"/>
    <property type="match status" value="1"/>
</dbReference>
<keyword evidence="11" id="KW-0675">Receptor</keyword>
<keyword evidence="12" id="KW-1185">Reference proteome</keyword>
<dbReference type="PROSITE" id="PS52016">
    <property type="entry name" value="TONB_DEPENDENT_REC_3"/>
    <property type="match status" value="1"/>
</dbReference>
<evidence type="ECO:0000256" key="7">
    <source>
        <dbReference type="ARBA" id="ARBA00023237"/>
    </source>
</evidence>
<dbReference type="AlphaFoldDB" id="A0A5K7S5L6"/>
<accession>A0A5K7S5L6</accession>
<dbReference type="KEGG" id="anf:AQPE_0995"/>
<dbReference type="GO" id="GO:0044718">
    <property type="term" value="P:siderophore transmembrane transport"/>
    <property type="evidence" value="ECO:0007669"/>
    <property type="project" value="TreeGrafter"/>
</dbReference>
<dbReference type="InterPro" id="IPR039426">
    <property type="entry name" value="TonB-dep_rcpt-like"/>
</dbReference>
<evidence type="ECO:0000259" key="10">
    <source>
        <dbReference type="SMART" id="SM00965"/>
    </source>
</evidence>
<evidence type="ECO:0000256" key="9">
    <source>
        <dbReference type="SAM" id="SignalP"/>
    </source>
</evidence>
<dbReference type="SUPFAM" id="SSF49464">
    <property type="entry name" value="Carboxypeptidase regulatory domain-like"/>
    <property type="match status" value="1"/>
</dbReference>
<feature type="domain" description="Secretin/TonB short N-terminal" evidence="10">
    <location>
        <begin position="46"/>
        <end position="96"/>
    </location>
</feature>
<evidence type="ECO:0000256" key="3">
    <source>
        <dbReference type="ARBA" id="ARBA00022452"/>
    </source>
</evidence>
<evidence type="ECO:0000256" key="6">
    <source>
        <dbReference type="ARBA" id="ARBA00023136"/>
    </source>
</evidence>
<comment type="similarity">
    <text evidence="8">Belongs to the TonB-dependent receptor family.</text>
</comment>
<name>A0A5K7S5L6_9BACT</name>
<proteinExistence type="inferred from homology"/>
<evidence type="ECO:0000256" key="8">
    <source>
        <dbReference type="PROSITE-ProRule" id="PRU01360"/>
    </source>
</evidence>
<gene>
    <name evidence="11" type="ORF">AQPE_0995</name>
</gene>
<dbReference type="GO" id="GO:0009279">
    <property type="term" value="C:cell outer membrane"/>
    <property type="evidence" value="ECO:0007669"/>
    <property type="project" value="UniProtKB-SubCell"/>
</dbReference>
<dbReference type="Gene3D" id="2.40.170.20">
    <property type="entry name" value="TonB-dependent receptor, beta-barrel domain"/>
    <property type="match status" value="1"/>
</dbReference>
<dbReference type="InterPro" id="IPR032508">
    <property type="entry name" value="FecR_C"/>
</dbReference>
<feature type="signal peptide" evidence="9">
    <location>
        <begin position="1"/>
        <end position="21"/>
    </location>
</feature>
<evidence type="ECO:0000313" key="11">
    <source>
        <dbReference type="EMBL" id="BBE16848.1"/>
    </source>
</evidence>
<dbReference type="Pfam" id="PF13715">
    <property type="entry name" value="CarbopepD_reg_2"/>
    <property type="match status" value="1"/>
</dbReference>
<dbReference type="InterPro" id="IPR011662">
    <property type="entry name" value="Secretin/TonB_short_N"/>
</dbReference>
<dbReference type="Pfam" id="PF07715">
    <property type="entry name" value="Plug"/>
    <property type="match status" value="1"/>
</dbReference>
<dbReference type="InterPro" id="IPR037066">
    <property type="entry name" value="Plug_dom_sf"/>
</dbReference>
<evidence type="ECO:0000256" key="2">
    <source>
        <dbReference type="ARBA" id="ARBA00022448"/>
    </source>
</evidence>
<keyword evidence="7 8" id="KW-0998">Cell outer membrane</keyword>
<evidence type="ECO:0000256" key="5">
    <source>
        <dbReference type="ARBA" id="ARBA00022729"/>
    </source>
</evidence>
<dbReference type="Pfam" id="PF16344">
    <property type="entry name" value="FecR_C"/>
    <property type="match status" value="1"/>
</dbReference>
<feature type="chain" id="PRO_5024383802" evidence="9">
    <location>
        <begin position="22"/>
        <end position="872"/>
    </location>
</feature>
<organism evidence="11 12">
    <name type="scientific">Aquipluma nitroreducens</name>
    <dbReference type="NCBI Taxonomy" id="2010828"/>
    <lineage>
        <taxon>Bacteria</taxon>
        <taxon>Pseudomonadati</taxon>
        <taxon>Bacteroidota</taxon>
        <taxon>Bacteroidia</taxon>
        <taxon>Marinilabiliales</taxon>
        <taxon>Prolixibacteraceae</taxon>
        <taxon>Aquipluma</taxon>
    </lineage>
</organism>
<protein>
    <submittedName>
        <fullName evidence="11">TonB-dependent receptor</fullName>
    </submittedName>
</protein>
<keyword evidence="3 8" id="KW-1134">Transmembrane beta strand</keyword>
<dbReference type="InterPro" id="IPR008969">
    <property type="entry name" value="CarboxyPept-like_regulatory"/>
</dbReference>
<dbReference type="EMBL" id="AP018694">
    <property type="protein sequence ID" value="BBE16848.1"/>
    <property type="molecule type" value="Genomic_DNA"/>
</dbReference>
<keyword evidence="2 8" id="KW-0813">Transport</keyword>
<comment type="subcellular location">
    <subcellularLocation>
        <location evidence="1 8">Cell outer membrane</location>
        <topology evidence="1 8">Multi-pass membrane protein</topology>
    </subcellularLocation>
</comment>
<dbReference type="PANTHER" id="PTHR30069">
    <property type="entry name" value="TONB-DEPENDENT OUTER MEMBRANE RECEPTOR"/>
    <property type="match status" value="1"/>
</dbReference>
<dbReference type="SMART" id="SM00965">
    <property type="entry name" value="STN"/>
    <property type="match status" value="1"/>
</dbReference>